<dbReference type="GO" id="GO:0006457">
    <property type="term" value="P:protein folding"/>
    <property type="evidence" value="ECO:0007669"/>
    <property type="project" value="TreeGrafter"/>
</dbReference>
<sequence>MIAMESTGATLTLRGSFGANPTSSNSRGILLASSRSRRLAVSAAHKNKSDDEKNTKAAEETSGFPLIKFHGKESTSLQRLSKDTAMGLVLKAAGGTGWTTGSGMEGPAVSAGLSENTEAAEKSIYPWSLFTKSPRRRMRVAFTCGVCGQRTTRAINPHAYTDGTVFVQCAGCDVYHKLVDNLNLFHELKGSIYPRFDDASSKKQPPFKFLDMDDFPLF</sequence>
<dbReference type="InterPro" id="IPR024158">
    <property type="entry name" value="Mt_import_TIM15"/>
</dbReference>
<proteinExistence type="predicted"/>
<evidence type="ECO:0000313" key="3">
    <source>
        <dbReference type="EMBL" id="JAG88092.1"/>
    </source>
</evidence>
<dbReference type="GO" id="GO:0008270">
    <property type="term" value="F:zinc ion binding"/>
    <property type="evidence" value="ECO:0007669"/>
    <property type="project" value="UniProtKB-KW"/>
</dbReference>
<evidence type="ECO:0000259" key="2">
    <source>
        <dbReference type="PROSITE" id="PS51501"/>
    </source>
</evidence>
<dbReference type="GO" id="GO:0005739">
    <property type="term" value="C:mitochondrion"/>
    <property type="evidence" value="ECO:0007669"/>
    <property type="project" value="TreeGrafter"/>
</dbReference>
<name>A0A0C9S717_9CONI</name>
<keyword evidence="1" id="KW-0863">Zinc-finger</keyword>
<reference evidence="3" key="1">
    <citation type="submission" date="2015-02" db="EMBL/GenBank/DDBJ databases">
        <title>A transcriptome of Wollemia nobilis - a relic of Gondwana.</title>
        <authorList>
            <person name="Chia J.Y."/>
            <person name="Leong Y.S."/>
            <person name="Abdul Karim S."/>
            <person name="Wan Azmi N."/>
            <person name="Hercus R."/>
            <person name="Croft L."/>
        </authorList>
    </citation>
    <scope>NUCLEOTIDE SEQUENCE</scope>
    <source>
        <strain evidence="3">MaeBrown</strain>
        <tissue evidence="3">Leaf</tissue>
    </source>
</reference>
<keyword evidence="1" id="KW-0862">Zinc</keyword>
<keyword evidence="1" id="KW-0479">Metal-binding</keyword>
<dbReference type="PANTHER" id="PTHR20922:SF15">
    <property type="entry name" value="A_TM021B04.14 PROTEIN"/>
    <property type="match status" value="1"/>
</dbReference>
<accession>A0A0C9S717</accession>
<dbReference type="InterPro" id="IPR007853">
    <property type="entry name" value="Znf_DNL-typ"/>
</dbReference>
<dbReference type="AlphaFoldDB" id="A0A0C9S717"/>
<feature type="domain" description="DNL-type" evidence="2">
    <location>
        <begin position="133"/>
        <end position="218"/>
    </location>
</feature>
<dbReference type="PANTHER" id="PTHR20922">
    <property type="entry name" value="DNL-TYPE ZINC FINGER PROTEIN"/>
    <property type="match status" value="1"/>
</dbReference>
<evidence type="ECO:0000256" key="1">
    <source>
        <dbReference type="PROSITE-ProRule" id="PRU00834"/>
    </source>
</evidence>
<protein>
    <submittedName>
        <fullName evidence="3">TSA: Wollemia nobilis Ref_Wollemi_Transcript_9939_1401 transcribed RNA sequence</fullName>
    </submittedName>
</protein>
<dbReference type="Pfam" id="PF05180">
    <property type="entry name" value="zf-DNL"/>
    <property type="match status" value="1"/>
</dbReference>
<organism evidence="3">
    <name type="scientific">Wollemia nobilis</name>
    <dbReference type="NCBI Taxonomy" id="56998"/>
    <lineage>
        <taxon>Eukaryota</taxon>
        <taxon>Viridiplantae</taxon>
        <taxon>Streptophyta</taxon>
        <taxon>Embryophyta</taxon>
        <taxon>Tracheophyta</taxon>
        <taxon>Spermatophyta</taxon>
        <taxon>Pinopsida</taxon>
        <taxon>Pinidae</taxon>
        <taxon>Conifers II</taxon>
        <taxon>Araucariales</taxon>
        <taxon>Araucariaceae</taxon>
        <taxon>Wollemia</taxon>
    </lineage>
</organism>
<dbReference type="GO" id="GO:0050821">
    <property type="term" value="P:protein stabilization"/>
    <property type="evidence" value="ECO:0007669"/>
    <property type="project" value="TreeGrafter"/>
</dbReference>
<dbReference type="GO" id="GO:0030150">
    <property type="term" value="P:protein import into mitochondrial matrix"/>
    <property type="evidence" value="ECO:0007669"/>
    <property type="project" value="TreeGrafter"/>
</dbReference>
<dbReference type="GO" id="GO:0051087">
    <property type="term" value="F:protein-folding chaperone binding"/>
    <property type="evidence" value="ECO:0007669"/>
    <property type="project" value="TreeGrafter"/>
</dbReference>
<dbReference type="PROSITE" id="PS51501">
    <property type="entry name" value="ZF_DNL"/>
    <property type="match status" value="1"/>
</dbReference>
<dbReference type="EMBL" id="GCHU01009885">
    <property type="protein sequence ID" value="JAG88092.1"/>
    <property type="molecule type" value="Transcribed_RNA"/>
</dbReference>